<feature type="non-terminal residue" evidence="2">
    <location>
        <position position="89"/>
    </location>
</feature>
<dbReference type="InterPro" id="IPR002156">
    <property type="entry name" value="RNaseH_domain"/>
</dbReference>
<dbReference type="Proteomes" id="UP000265520">
    <property type="component" value="Unassembled WGS sequence"/>
</dbReference>
<dbReference type="PANTHER" id="PTHR34023">
    <property type="entry name" value="RNASE H DOMAIN-CONTAINING PROTEIN"/>
    <property type="match status" value="1"/>
</dbReference>
<dbReference type="InterPro" id="IPR012337">
    <property type="entry name" value="RNaseH-like_sf"/>
</dbReference>
<dbReference type="CDD" id="cd06222">
    <property type="entry name" value="RNase_H_like"/>
    <property type="match status" value="1"/>
</dbReference>
<organism evidence="2 3">
    <name type="scientific">Trifolium medium</name>
    <dbReference type="NCBI Taxonomy" id="97028"/>
    <lineage>
        <taxon>Eukaryota</taxon>
        <taxon>Viridiplantae</taxon>
        <taxon>Streptophyta</taxon>
        <taxon>Embryophyta</taxon>
        <taxon>Tracheophyta</taxon>
        <taxon>Spermatophyta</taxon>
        <taxon>Magnoliopsida</taxon>
        <taxon>eudicotyledons</taxon>
        <taxon>Gunneridae</taxon>
        <taxon>Pentapetalae</taxon>
        <taxon>rosids</taxon>
        <taxon>fabids</taxon>
        <taxon>Fabales</taxon>
        <taxon>Fabaceae</taxon>
        <taxon>Papilionoideae</taxon>
        <taxon>50 kb inversion clade</taxon>
        <taxon>NPAAA clade</taxon>
        <taxon>Hologalegina</taxon>
        <taxon>IRL clade</taxon>
        <taxon>Trifolieae</taxon>
        <taxon>Trifolium</taxon>
    </lineage>
</organism>
<protein>
    <submittedName>
        <fullName evidence="2">Ribonuclease H protein</fullName>
    </submittedName>
</protein>
<evidence type="ECO:0000313" key="2">
    <source>
        <dbReference type="EMBL" id="MCI36411.1"/>
    </source>
</evidence>
<dbReference type="PANTHER" id="PTHR34023:SF4">
    <property type="entry name" value="RNASE H TYPE-1 DOMAIN-CONTAINING PROTEIN"/>
    <property type="match status" value="1"/>
</dbReference>
<dbReference type="GO" id="GO:0004523">
    <property type="term" value="F:RNA-DNA hybrid ribonuclease activity"/>
    <property type="evidence" value="ECO:0007669"/>
    <property type="project" value="InterPro"/>
</dbReference>
<dbReference type="Gene3D" id="3.30.420.10">
    <property type="entry name" value="Ribonuclease H-like superfamily/Ribonuclease H"/>
    <property type="match status" value="1"/>
</dbReference>
<evidence type="ECO:0000313" key="3">
    <source>
        <dbReference type="Proteomes" id="UP000265520"/>
    </source>
</evidence>
<comment type="caution">
    <text evidence="2">The sequence shown here is derived from an EMBL/GenBank/DDBJ whole genome shotgun (WGS) entry which is preliminary data.</text>
</comment>
<dbReference type="InterPro" id="IPR044730">
    <property type="entry name" value="RNase_H-like_dom_plant"/>
</dbReference>
<accession>A0A392RIK1</accession>
<dbReference type="InterPro" id="IPR036397">
    <property type="entry name" value="RNaseH_sf"/>
</dbReference>
<dbReference type="GO" id="GO:0003676">
    <property type="term" value="F:nucleic acid binding"/>
    <property type="evidence" value="ECO:0007669"/>
    <property type="project" value="InterPro"/>
</dbReference>
<dbReference type="Pfam" id="PF13456">
    <property type="entry name" value="RVT_3"/>
    <property type="match status" value="1"/>
</dbReference>
<proteinExistence type="predicted"/>
<dbReference type="SUPFAM" id="SSF53098">
    <property type="entry name" value="Ribonuclease H-like"/>
    <property type="match status" value="1"/>
</dbReference>
<dbReference type="EMBL" id="LXQA010233506">
    <property type="protein sequence ID" value="MCI36411.1"/>
    <property type="molecule type" value="Genomic_DNA"/>
</dbReference>
<reference evidence="2 3" key="1">
    <citation type="journal article" date="2018" name="Front. Plant Sci.">
        <title>Red Clover (Trifolium pratense) and Zigzag Clover (T. medium) - A Picture of Genomic Similarities and Differences.</title>
        <authorList>
            <person name="Dluhosova J."/>
            <person name="Istvanek J."/>
            <person name="Nedelnik J."/>
            <person name="Repkova J."/>
        </authorList>
    </citation>
    <scope>NUCLEOTIDE SEQUENCE [LARGE SCALE GENOMIC DNA]</scope>
    <source>
        <strain evidence="3">cv. 10/8</strain>
        <tissue evidence="2">Leaf</tissue>
    </source>
</reference>
<evidence type="ECO:0000259" key="1">
    <source>
        <dbReference type="Pfam" id="PF13456"/>
    </source>
</evidence>
<sequence length="89" mass="10255">MRRLNFHVVELHVDSKVVVHAIMRHGSGSLHGKALVERIRRLIDMDWEVVVHHSYREANQCADVLANHGCNMQAGCVYFDHCPNAYRHP</sequence>
<keyword evidence="3" id="KW-1185">Reference proteome</keyword>
<name>A0A392RIK1_9FABA</name>
<dbReference type="AlphaFoldDB" id="A0A392RIK1"/>
<feature type="domain" description="RNase H type-1" evidence="1">
    <location>
        <begin position="4"/>
        <end position="68"/>
    </location>
</feature>